<dbReference type="EMBL" id="JAHLFU010000292">
    <property type="protein sequence ID" value="MBU3854840.1"/>
    <property type="molecule type" value="Genomic_DNA"/>
</dbReference>
<protein>
    <submittedName>
        <fullName evidence="1">Uncharacterized protein</fullName>
    </submittedName>
</protein>
<comment type="caution">
    <text evidence="1">The sequence shown here is derived from an EMBL/GenBank/DDBJ whole genome shotgun (WGS) entry which is preliminary data.</text>
</comment>
<dbReference type="Proteomes" id="UP000823865">
    <property type="component" value="Unassembled WGS sequence"/>
</dbReference>
<proteinExistence type="predicted"/>
<sequence length="55" mass="6242">MKRALVIIMVMAISSCTKVLPEKEAETRSGEKQEGIMITVDTTATEYEYEFDIKI</sequence>
<accession>A0A9E2P585</accession>
<dbReference type="PROSITE" id="PS51257">
    <property type="entry name" value="PROKAR_LIPOPROTEIN"/>
    <property type="match status" value="1"/>
</dbReference>
<reference evidence="1" key="2">
    <citation type="submission" date="2021-04" db="EMBL/GenBank/DDBJ databases">
        <authorList>
            <person name="Gilroy R."/>
        </authorList>
    </citation>
    <scope>NUCLEOTIDE SEQUENCE</scope>
    <source>
        <strain evidence="1">G3-2149</strain>
    </source>
</reference>
<reference evidence="1" key="1">
    <citation type="journal article" date="2021" name="PeerJ">
        <title>Extensive microbial diversity within the chicken gut microbiome revealed by metagenomics and culture.</title>
        <authorList>
            <person name="Gilroy R."/>
            <person name="Ravi A."/>
            <person name="Getino M."/>
            <person name="Pursley I."/>
            <person name="Horton D.L."/>
            <person name="Alikhan N.F."/>
            <person name="Baker D."/>
            <person name="Gharbi K."/>
            <person name="Hall N."/>
            <person name="Watson M."/>
            <person name="Adriaenssens E.M."/>
            <person name="Foster-Nyarko E."/>
            <person name="Jarju S."/>
            <person name="Secka A."/>
            <person name="Antonio M."/>
            <person name="Oren A."/>
            <person name="Chaudhuri R.R."/>
            <person name="La Ragione R."/>
            <person name="Hildebrand F."/>
            <person name="Pallen M.J."/>
        </authorList>
    </citation>
    <scope>NUCLEOTIDE SEQUENCE</scope>
    <source>
        <strain evidence="1">G3-2149</strain>
    </source>
</reference>
<organism evidence="1 2">
    <name type="scientific">Candidatus Paraprevotella stercoravium</name>
    <dbReference type="NCBI Taxonomy" id="2838725"/>
    <lineage>
        <taxon>Bacteria</taxon>
        <taxon>Pseudomonadati</taxon>
        <taxon>Bacteroidota</taxon>
        <taxon>Bacteroidia</taxon>
        <taxon>Bacteroidales</taxon>
        <taxon>Prevotellaceae</taxon>
        <taxon>Paraprevotella</taxon>
    </lineage>
</organism>
<gene>
    <name evidence="1" type="ORF">H9789_13705</name>
</gene>
<name>A0A9E2P585_9BACT</name>
<dbReference type="AlphaFoldDB" id="A0A9E2P585"/>
<evidence type="ECO:0000313" key="2">
    <source>
        <dbReference type="Proteomes" id="UP000823865"/>
    </source>
</evidence>
<evidence type="ECO:0000313" key="1">
    <source>
        <dbReference type="EMBL" id="MBU3854840.1"/>
    </source>
</evidence>